<dbReference type="EMBL" id="JAHHIF010000067">
    <property type="protein sequence ID" value="MBW4548639.1"/>
    <property type="molecule type" value="Genomic_DNA"/>
</dbReference>
<evidence type="ECO:0000313" key="2">
    <source>
        <dbReference type="Proteomes" id="UP000753908"/>
    </source>
</evidence>
<organism evidence="1 2">
    <name type="scientific">Symplocastrum torsivum CPER-KK1</name>
    <dbReference type="NCBI Taxonomy" id="450513"/>
    <lineage>
        <taxon>Bacteria</taxon>
        <taxon>Bacillati</taxon>
        <taxon>Cyanobacteriota</taxon>
        <taxon>Cyanophyceae</taxon>
        <taxon>Oscillatoriophycideae</taxon>
        <taxon>Oscillatoriales</taxon>
        <taxon>Microcoleaceae</taxon>
        <taxon>Symplocastrum</taxon>
    </lineage>
</organism>
<reference evidence="1" key="2">
    <citation type="journal article" date="2022" name="Microbiol. Resour. Announc.">
        <title>Metagenome Sequencing to Explore Phylogenomics of Terrestrial Cyanobacteria.</title>
        <authorList>
            <person name="Ward R.D."/>
            <person name="Stajich J.E."/>
            <person name="Johansen J.R."/>
            <person name="Huntemann M."/>
            <person name="Clum A."/>
            <person name="Foster B."/>
            <person name="Foster B."/>
            <person name="Roux S."/>
            <person name="Palaniappan K."/>
            <person name="Varghese N."/>
            <person name="Mukherjee S."/>
            <person name="Reddy T.B.K."/>
            <person name="Daum C."/>
            <person name="Copeland A."/>
            <person name="Chen I.A."/>
            <person name="Ivanova N.N."/>
            <person name="Kyrpides N.C."/>
            <person name="Shapiro N."/>
            <person name="Eloe-Fadrosh E.A."/>
            <person name="Pietrasiak N."/>
        </authorList>
    </citation>
    <scope>NUCLEOTIDE SEQUENCE</scope>
    <source>
        <strain evidence="1">CPER-KK1</strain>
    </source>
</reference>
<sequence>MVNINPTNQVPLQTAERYWRSSTSGLLAYDLICPERASRNIGDFCILMPGQEQILLTKEVIILRAGDRAYFDQFYLLWAMTLKIVRTQWNRIVFMQTNREDVGKRYLEIELPLAPNQARANEVSEIFRRYFTTLASERERLRNYLDTSKAHHFFISGAEQIPDIDEEIEQMLTP</sequence>
<dbReference type="Proteomes" id="UP000753908">
    <property type="component" value="Unassembled WGS sequence"/>
</dbReference>
<reference evidence="1" key="1">
    <citation type="submission" date="2021-05" db="EMBL/GenBank/DDBJ databases">
        <authorList>
            <person name="Pietrasiak N."/>
            <person name="Ward R."/>
            <person name="Stajich J.E."/>
            <person name="Kurbessoian T."/>
        </authorList>
    </citation>
    <scope>NUCLEOTIDE SEQUENCE</scope>
    <source>
        <strain evidence="1">CPER-KK1</strain>
    </source>
</reference>
<protein>
    <submittedName>
        <fullName evidence="1">Uncharacterized protein</fullName>
    </submittedName>
</protein>
<evidence type="ECO:0000313" key="1">
    <source>
        <dbReference type="EMBL" id="MBW4548639.1"/>
    </source>
</evidence>
<dbReference type="AlphaFoldDB" id="A0A951UD26"/>
<proteinExistence type="predicted"/>
<accession>A0A951UD26</accession>
<name>A0A951UD26_9CYAN</name>
<gene>
    <name evidence="1" type="ORF">KME25_30050</name>
</gene>
<comment type="caution">
    <text evidence="1">The sequence shown here is derived from an EMBL/GenBank/DDBJ whole genome shotgun (WGS) entry which is preliminary data.</text>
</comment>